<keyword evidence="7" id="KW-0325">Glycoprotein</keyword>
<evidence type="ECO:0000256" key="2">
    <source>
        <dbReference type="ARBA" id="ARBA00010962"/>
    </source>
</evidence>
<dbReference type="PANTHER" id="PTHR31361">
    <property type="entry name" value="BETA-GLUCAN SYNTHESIS-ASSOCIATED PROTEIN KRE6-RELATED"/>
    <property type="match status" value="1"/>
</dbReference>
<dbReference type="AlphaFoldDB" id="K0T608"/>
<dbReference type="Pfam" id="PF03935">
    <property type="entry name" value="SKN1_KRE6_Sbg1"/>
    <property type="match status" value="2"/>
</dbReference>
<protein>
    <recommendedName>
        <fullName evidence="11">GH16 domain-containing protein</fullName>
    </recommendedName>
</protein>
<dbReference type="GO" id="GO:0006078">
    <property type="term" value="P:(1-&gt;6)-beta-D-glucan biosynthetic process"/>
    <property type="evidence" value="ECO:0007669"/>
    <property type="project" value="TreeGrafter"/>
</dbReference>
<dbReference type="InterPro" id="IPR005629">
    <property type="entry name" value="Skn1/Kre6/Sbg1"/>
</dbReference>
<organism evidence="12 13">
    <name type="scientific">Thalassiosira oceanica</name>
    <name type="common">Marine diatom</name>
    <dbReference type="NCBI Taxonomy" id="159749"/>
    <lineage>
        <taxon>Eukaryota</taxon>
        <taxon>Sar</taxon>
        <taxon>Stramenopiles</taxon>
        <taxon>Ochrophyta</taxon>
        <taxon>Bacillariophyta</taxon>
        <taxon>Coscinodiscophyceae</taxon>
        <taxon>Thalassiosirophycidae</taxon>
        <taxon>Thalassiosirales</taxon>
        <taxon>Thalassiosiraceae</taxon>
        <taxon>Thalassiosira</taxon>
    </lineage>
</organism>
<evidence type="ECO:0000256" key="8">
    <source>
        <dbReference type="ARBA" id="ARBA00023316"/>
    </source>
</evidence>
<dbReference type="GO" id="GO:0005789">
    <property type="term" value="C:endoplasmic reticulum membrane"/>
    <property type="evidence" value="ECO:0007669"/>
    <property type="project" value="TreeGrafter"/>
</dbReference>
<dbReference type="OrthoDB" id="412647at2759"/>
<evidence type="ECO:0000256" key="7">
    <source>
        <dbReference type="ARBA" id="ARBA00023180"/>
    </source>
</evidence>
<dbReference type="InterPro" id="IPR013320">
    <property type="entry name" value="ConA-like_dom_sf"/>
</dbReference>
<dbReference type="GO" id="GO:0071555">
    <property type="term" value="P:cell wall organization"/>
    <property type="evidence" value="ECO:0007669"/>
    <property type="project" value="UniProtKB-KW"/>
</dbReference>
<proteinExistence type="inferred from homology"/>
<evidence type="ECO:0000313" key="12">
    <source>
        <dbReference type="EMBL" id="EJK73120.1"/>
    </source>
</evidence>
<sequence length="590" mass="65482">MIYESSRGIVHLAGETLKQSARFLGVTVFSDEFEQDGRTFEDGSDPRWTALDKNDYTNEALHFYKPDNVATTNGVLNITTVLHANKYKAFNEKTKRYYADTKHVQSGMVQGWNKFCMTGGIVEFSAKLPGDPKIGGLWPALWMLGNLARATYVGSSNFVWPYSYGGCDEHNRKSQKISACSKVGHYGMRPGVGRGSPEIDILEAMMGSPEKLPNTNITRPYFSSSLQIAPGLEGVRPVLGKLPKKGHWYEGLEYGSNNTQLNPFFYGVTLEHKPKAMTYQSDAISANTHVGKEYFTSMHKYRVEWEPPSQDSTGGYLKWYLDDKFLYGISGSNLKFTNTEIPSEPMYLIMNTAVASSWGFPKPCPEGCDCKCYECGNPECACGLPDGYCKNFPASFEIEYVRAYQAKDESRHLLGCSTENRPTAQFIQGHLKDYSNTEVGQKVPLLPVQRGGGLCGKDSDCGGPHSGQCSDRRCACSEDFTGPRCLSHAGFDDNPPPEEGLEFDLMLFSPTFASVAILAALAFIAFVGVVVFNRRRQADYEQLPSAEGRFDNAPQQGKRQQGDSGYASPYPDRSRTITYQMVDGRLLSKN</sequence>
<keyword evidence="3 10" id="KW-0812">Transmembrane</keyword>
<evidence type="ECO:0000256" key="6">
    <source>
        <dbReference type="ARBA" id="ARBA00023136"/>
    </source>
</evidence>
<comment type="similarity">
    <text evidence="2">Belongs to the SKN1/KRE6 family.</text>
</comment>
<dbReference type="InterPro" id="IPR000757">
    <property type="entry name" value="Beta-glucanase-like"/>
</dbReference>
<accession>K0T608</accession>
<name>K0T608_THAOC</name>
<reference evidence="12 13" key="1">
    <citation type="journal article" date="2012" name="Genome Biol.">
        <title>Genome and low-iron response of an oceanic diatom adapted to chronic iron limitation.</title>
        <authorList>
            <person name="Lommer M."/>
            <person name="Specht M."/>
            <person name="Roy A.S."/>
            <person name="Kraemer L."/>
            <person name="Andreson R."/>
            <person name="Gutowska M.A."/>
            <person name="Wolf J."/>
            <person name="Bergner S.V."/>
            <person name="Schilhabel M.B."/>
            <person name="Klostermeier U.C."/>
            <person name="Beiko R.G."/>
            <person name="Rosenstiel P."/>
            <person name="Hippler M."/>
            <person name="Laroche J."/>
        </authorList>
    </citation>
    <scope>NUCLEOTIDE SEQUENCE [LARGE SCALE GENOMIC DNA]</scope>
    <source>
        <strain evidence="12 13">CCMP1005</strain>
    </source>
</reference>
<evidence type="ECO:0000256" key="9">
    <source>
        <dbReference type="SAM" id="MobiDB-lite"/>
    </source>
</evidence>
<keyword evidence="8" id="KW-0961">Cell wall biogenesis/degradation</keyword>
<evidence type="ECO:0000256" key="1">
    <source>
        <dbReference type="ARBA" id="ARBA00004606"/>
    </source>
</evidence>
<keyword evidence="5 10" id="KW-1133">Transmembrane helix</keyword>
<dbReference type="PANTHER" id="PTHR31361:SF1">
    <property type="entry name" value="BETA-GLUCAN SYNTHESIS-ASSOCIATED PROTEIN KRE6-RELATED"/>
    <property type="match status" value="1"/>
</dbReference>
<dbReference type="PROSITE" id="PS51762">
    <property type="entry name" value="GH16_2"/>
    <property type="match status" value="1"/>
</dbReference>
<dbReference type="Proteomes" id="UP000266841">
    <property type="component" value="Unassembled WGS sequence"/>
</dbReference>
<feature type="compositionally biased region" description="Polar residues" evidence="9">
    <location>
        <begin position="553"/>
        <end position="563"/>
    </location>
</feature>
<dbReference type="OMA" id="GNNASEC"/>
<evidence type="ECO:0000256" key="5">
    <source>
        <dbReference type="ARBA" id="ARBA00022989"/>
    </source>
</evidence>
<keyword evidence="13" id="KW-1185">Reference proteome</keyword>
<dbReference type="SUPFAM" id="SSF49899">
    <property type="entry name" value="Concanavalin A-like lectins/glucanases"/>
    <property type="match status" value="1"/>
</dbReference>
<dbReference type="EMBL" id="AGNL01004814">
    <property type="protein sequence ID" value="EJK73120.1"/>
    <property type="molecule type" value="Genomic_DNA"/>
</dbReference>
<dbReference type="GO" id="GO:0015926">
    <property type="term" value="F:glucosidase activity"/>
    <property type="evidence" value="ECO:0007669"/>
    <property type="project" value="TreeGrafter"/>
</dbReference>
<dbReference type="GO" id="GO:0005886">
    <property type="term" value="C:plasma membrane"/>
    <property type="evidence" value="ECO:0007669"/>
    <property type="project" value="TreeGrafter"/>
</dbReference>
<feature type="region of interest" description="Disordered" evidence="9">
    <location>
        <begin position="543"/>
        <end position="572"/>
    </location>
</feature>
<evidence type="ECO:0000256" key="10">
    <source>
        <dbReference type="SAM" id="Phobius"/>
    </source>
</evidence>
<evidence type="ECO:0000259" key="11">
    <source>
        <dbReference type="PROSITE" id="PS51762"/>
    </source>
</evidence>
<keyword evidence="6 10" id="KW-0472">Membrane</keyword>
<comment type="caution">
    <text evidence="12">The sequence shown here is derived from an EMBL/GenBank/DDBJ whole genome shotgun (WGS) entry which is preliminary data.</text>
</comment>
<feature type="domain" description="GH16" evidence="11">
    <location>
        <begin position="10"/>
        <end position="409"/>
    </location>
</feature>
<evidence type="ECO:0000313" key="13">
    <source>
        <dbReference type="Proteomes" id="UP000266841"/>
    </source>
</evidence>
<dbReference type="eggNOG" id="ENOG502QR13">
    <property type="taxonomic scope" value="Eukaryota"/>
</dbReference>
<keyword evidence="4" id="KW-0735">Signal-anchor</keyword>
<gene>
    <name evidence="12" type="ORF">THAOC_05273</name>
</gene>
<evidence type="ECO:0000256" key="4">
    <source>
        <dbReference type="ARBA" id="ARBA00022968"/>
    </source>
</evidence>
<comment type="subcellular location">
    <subcellularLocation>
        <location evidence="1">Membrane</location>
        <topology evidence="1">Single-pass type II membrane protein</topology>
    </subcellularLocation>
</comment>
<dbReference type="Gene3D" id="2.60.120.200">
    <property type="match status" value="1"/>
</dbReference>
<feature type="transmembrane region" description="Helical" evidence="10">
    <location>
        <begin position="512"/>
        <end position="532"/>
    </location>
</feature>
<evidence type="ECO:0000256" key="3">
    <source>
        <dbReference type="ARBA" id="ARBA00022692"/>
    </source>
</evidence>